<feature type="region of interest" description="Disordered" evidence="14">
    <location>
        <begin position="1"/>
        <end position="50"/>
    </location>
</feature>
<reference evidence="15" key="1">
    <citation type="submission" date="2014-02" db="EMBL/GenBank/DDBJ databases">
        <title>The Genome Sequence of Trichophyton rubrum (morphotype fischeri) CBS 288.86.</title>
        <authorList>
            <consortium name="The Broad Institute Genomics Platform"/>
            <person name="Cuomo C.A."/>
            <person name="White T.C."/>
            <person name="Graser Y."/>
            <person name="Martinez-Rossi N."/>
            <person name="Heitman J."/>
            <person name="Young S.K."/>
            <person name="Zeng Q."/>
            <person name="Gargeya S."/>
            <person name="Abouelleil A."/>
            <person name="Alvarado L."/>
            <person name="Chapman S.B."/>
            <person name="Gainer-Dewar J."/>
            <person name="Goldberg J."/>
            <person name="Griggs A."/>
            <person name="Gujja S."/>
            <person name="Hansen M."/>
            <person name="Howarth C."/>
            <person name="Imamovic A."/>
            <person name="Larimer J."/>
            <person name="Martinez D."/>
            <person name="Murphy C."/>
            <person name="Pearson M.D."/>
            <person name="Persinoti G."/>
            <person name="Poon T."/>
            <person name="Priest M."/>
            <person name="Roberts A.D."/>
            <person name="Saif S."/>
            <person name="Shea T.D."/>
            <person name="Sykes S.N."/>
            <person name="Wortman J."/>
            <person name="Nusbaum C."/>
            <person name="Birren B."/>
        </authorList>
    </citation>
    <scope>NUCLEOTIDE SEQUENCE [LARGE SCALE GENOMIC DNA]</scope>
    <source>
        <strain evidence="15">CBS 288.86</strain>
    </source>
</reference>
<protein>
    <recommendedName>
        <fullName evidence="5">EKC/KEOPS complex subunit GON7</fullName>
    </recommendedName>
</protein>
<keyword evidence="9" id="KW-0805">Transcription regulation</keyword>
<dbReference type="InterPro" id="IPR014849">
    <property type="entry name" value="EKC/KEOPS_Gon7"/>
</dbReference>
<dbReference type="HOGENOM" id="CLU_146833_2_1_1"/>
<keyword evidence="10" id="KW-0010">Activator</keyword>
<keyword evidence="12" id="KW-0539">Nucleus</keyword>
<name>A0A022VXN1_TRIRU</name>
<proteinExistence type="inferred from homology"/>
<sequence>MASDPKASKDPVLKAVYQAPRTSQETAEPSAHTFTRQLSASIPPPGENSTAERTKYLAELRGSIVSLQADVNAFLTEKMEEDKLRDAQGGATIDDKTEEDNYGEEVVDDDE</sequence>
<keyword evidence="11" id="KW-0804">Transcription</keyword>
<dbReference type="Pfam" id="PF08738">
    <property type="entry name" value="Gon7"/>
    <property type="match status" value="1"/>
</dbReference>
<evidence type="ECO:0000256" key="10">
    <source>
        <dbReference type="ARBA" id="ARBA00023159"/>
    </source>
</evidence>
<dbReference type="OrthoDB" id="2288868at2759"/>
<evidence type="ECO:0000256" key="5">
    <source>
        <dbReference type="ARBA" id="ARBA00019746"/>
    </source>
</evidence>
<dbReference type="GO" id="GO:0000781">
    <property type="term" value="C:chromosome, telomeric region"/>
    <property type="evidence" value="ECO:0007669"/>
    <property type="project" value="UniProtKB-SubCell"/>
</dbReference>
<evidence type="ECO:0000256" key="11">
    <source>
        <dbReference type="ARBA" id="ARBA00023163"/>
    </source>
</evidence>
<evidence type="ECO:0000256" key="9">
    <source>
        <dbReference type="ARBA" id="ARBA00023015"/>
    </source>
</evidence>
<keyword evidence="8" id="KW-0779">Telomere</keyword>
<feature type="compositionally biased region" description="Polar residues" evidence="14">
    <location>
        <begin position="20"/>
        <end position="40"/>
    </location>
</feature>
<feature type="region of interest" description="Disordered" evidence="14">
    <location>
        <begin position="82"/>
        <end position="111"/>
    </location>
</feature>
<keyword evidence="6" id="KW-0158">Chromosome</keyword>
<comment type="subcellular location">
    <subcellularLocation>
        <location evidence="2">Chromosome</location>
        <location evidence="2">Telomere</location>
    </subcellularLocation>
    <subcellularLocation>
        <location evidence="1">Nucleus</location>
    </subcellularLocation>
</comment>
<evidence type="ECO:0000256" key="13">
    <source>
        <dbReference type="ARBA" id="ARBA00025393"/>
    </source>
</evidence>
<evidence type="ECO:0000313" key="15">
    <source>
        <dbReference type="EMBL" id="EZF50493.1"/>
    </source>
</evidence>
<gene>
    <name evidence="15" type="ORF">H103_06077</name>
</gene>
<comment type="subunit">
    <text evidence="4">Component of the EKC/KEOPS complex composed of at least BUD32, CGI121, GON7, KAE1 and PCC1; the whole complex dimerizes.</text>
</comment>
<dbReference type="GO" id="GO:0008033">
    <property type="term" value="P:tRNA processing"/>
    <property type="evidence" value="ECO:0007669"/>
    <property type="project" value="UniProtKB-KW"/>
</dbReference>
<dbReference type="GO" id="GO:0005634">
    <property type="term" value="C:nucleus"/>
    <property type="evidence" value="ECO:0007669"/>
    <property type="project" value="UniProtKB-SubCell"/>
</dbReference>
<evidence type="ECO:0000256" key="6">
    <source>
        <dbReference type="ARBA" id="ARBA00022454"/>
    </source>
</evidence>
<keyword evidence="7" id="KW-0819">tRNA processing</keyword>
<feature type="compositionally biased region" description="Acidic residues" evidence="14">
    <location>
        <begin position="96"/>
        <end position="111"/>
    </location>
</feature>
<comment type="function">
    <text evidence="13">Component of the EKC/KEOPS complex that is required for the formation of a threonylcarbamoyl group on adenosine at position 37 (t(6)A37) in tRNAs that read codons beginning with adenine. The complex is probably involved in the transfer of the threonylcarbamoyl moiety of threonylcarbamoyl-AMP (TC-AMP) to the N6 group of A37. GON7 likely plays a supporting role to the catalytic subunit KAE1 in the complex. The EKC/KEOPS complex also promotes both telomere uncapping and telomere elongation. The complex is required for efficient recruitment of transcriptional coactivators.</text>
</comment>
<evidence type="ECO:0000256" key="2">
    <source>
        <dbReference type="ARBA" id="ARBA00004574"/>
    </source>
</evidence>
<dbReference type="Proteomes" id="UP000023758">
    <property type="component" value="Unassembled WGS sequence"/>
</dbReference>
<evidence type="ECO:0000256" key="1">
    <source>
        <dbReference type="ARBA" id="ARBA00004123"/>
    </source>
</evidence>
<evidence type="ECO:0000256" key="7">
    <source>
        <dbReference type="ARBA" id="ARBA00022694"/>
    </source>
</evidence>
<dbReference type="AlphaFoldDB" id="A0A022VXN1"/>
<evidence type="ECO:0000256" key="8">
    <source>
        <dbReference type="ARBA" id="ARBA00022895"/>
    </source>
</evidence>
<dbReference type="EMBL" id="KK207885">
    <property type="protein sequence ID" value="EZF50493.1"/>
    <property type="molecule type" value="Genomic_DNA"/>
</dbReference>
<organism evidence="15">
    <name type="scientific">Trichophyton rubrum CBS 288.86</name>
    <dbReference type="NCBI Taxonomy" id="1215330"/>
    <lineage>
        <taxon>Eukaryota</taxon>
        <taxon>Fungi</taxon>
        <taxon>Dikarya</taxon>
        <taxon>Ascomycota</taxon>
        <taxon>Pezizomycotina</taxon>
        <taxon>Eurotiomycetes</taxon>
        <taxon>Eurotiomycetidae</taxon>
        <taxon>Onygenales</taxon>
        <taxon>Arthrodermataceae</taxon>
        <taxon>Trichophyton</taxon>
    </lineage>
</organism>
<feature type="compositionally biased region" description="Basic and acidic residues" evidence="14">
    <location>
        <begin position="1"/>
        <end position="12"/>
    </location>
</feature>
<comment type="similarity">
    <text evidence="3">Belongs to the GON7 family.</text>
</comment>
<evidence type="ECO:0000256" key="14">
    <source>
        <dbReference type="SAM" id="MobiDB-lite"/>
    </source>
</evidence>
<evidence type="ECO:0000256" key="4">
    <source>
        <dbReference type="ARBA" id="ARBA00011534"/>
    </source>
</evidence>
<evidence type="ECO:0000256" key="12">
    <source>
        <dbReference type="ARBA" id="ARBA00023242"/>
    </source>
</evidence>
<accession>A0A022VXN1</accession>
<evidence type="ECO:0000256" key="3">
    <source>
        <dbReference type="ARBA" id="ARBA00008529"/>
    </source>
</evidence>